<evidence type="ECO:0000313" key="4">
    <source>
        <dbReference type="EMBL" id="WEX90690.1"/>
    </source>
</evidence>
<dbReference type="PANTHER" id="PTHR34384">
    <property type="entry name" value="L-2,3-DIAMINOPROPANOATE--CITRATE LIGASE"/>
    <property type="match status" value="1"/>
</dbReference>
<evidence type="ECO:0000259" key="3">
    <source>
        <dbReference type="Pfam" id="PF06276"/>
    </source>
</evidence>
<dbReference type="Pfam" id="PF06276">
    <property type="entry name" value="FhuF"/>
    <property type="match status" value="1"/>
</dbReference>
<name>A0ABY8DIF4_9HYPH</name>
<dbReference type="Pfam" id="PF04183">
    <property type="entry name" value="IucA_IucC"/>
    <property type="match status" value="1"/>
</dbReference>
<dbReference type="EMBL" id="CP120374">
    <property type="protein sequence ID" value="WEX90690.1"/>
    <property type="molecule type" value="Genomic_DNA"/>
</dbReference>
<sequence length="585" mass="64792">MHAHNAATLTLRSLLNCVAREYPDRVRWADEPGRSHFALTFPEDSGTLDLPVLYRSPTGHHLFGEPVTITDKKGPQTIGIVEAITAVVRRLEPSAAAKEGRADLFKRTHSSRLLIEAALDAREADLAGLAGEEVSFIAAEQGLIAGHGIHPCPKSREGMTEAQSRRYSPEFAAGFPLRWFAVERSFFHTGHSEGSPSAEEWLKEAMGRDLDALRARLPEGEFALLPVHPWQADQMLKDPAVAALVTDGRLIDCGEAGKPWFPTSSVRTLYRPDAPFMLKVSLGVGITNSVRVNLARELLRGDDMYRFRRHRLWQDFSRTYPGLTLVPDPAYMGVKVDGTVIDGLSVSMRENPFTGADASRNVSLLAALCEHLPGRGSRLGALIRNRAGLEGRPLDAVARDWFERFLTVFARPIFALYLRHGIAMEAHQQNILIEIEDGYPVGIFYRDNQGFFHHERAHKALIEALPGLGEASESVFGEEPVDERLLYYAFINSVLGMVGALGREGLVSETILLAMLRSELLRLEALEGANSRLVRKMLAPTLQCKANLKTRLARMDELVGPLETQSVYLEINNPLLETEKALVDA</sequence>
<keyword evidence="5" id="KW-1185">Reference proteome</keyword>
<feature type="domain" description="Aerobactin siderophore biosynthesis IucA/IucC N-terminal" evidence="2">
    <location>
        <begin position="135"/>
        <end position="370"/>
    </location>
</feature>
<organism evidence="4 5">
    <name type="scientific">Sinorhizobium garamanticum</name>
    <dbReference type="NCBI Taxonomy" id="680247"/>
    <lineage>
        <taxon>Bacteria</taxon>
        <taxon>Pseudomonadati</taxon>
        <taxon>Pseudomonadota</taxon>
        <taxon>Alphaproteobacteria</taxon>
        <taxon>Hyphomicrobiales</taxon>
        <taxon>Rhizobiaceae</taxon>
        <taxon>Sinorhizobium/Ensifer group</taxon>
        <taxon>Sinorhizobium</taxon>
    </lineage>
</organism>
<protein>
    <submittedName>
        <fullName evidence="4">IucA/IucC family siderophore biosynthesis protein</fullName>
    </submittedName>
</protein>
<evidence type="ECO:0000313" key="5">
    <source>
        <dbReference type="Proteomes" id="UP001229355"/>
    </source>
</evidence>
<accession>A0ABY8DIF4</accession>
<dbReference type="RefSeq" id="WP_280662652.1">
    <property type="nucleotide sequence ID" value="NZ_CP120374.1"/>
</dbReference>
<evidence type="ECO:0000259" key="2">
    <source>
        <dbReference type="Pfam" id="PF04183"/>
    </source>
</evidence>
<dbReference type="Gene3D" id="1.10.510.40">
    <property type="match status" value="1"/>
</dbReference>
<feature type="domain" description="Aerobactin siderophore biosynthesis IucA/IucC-like C-terminal" evidence="3">
    <location>
        <begin position="400"/>
        <end position="558"/>
    </location>
</feature>
<gene>
    <name evidence="4" type="ORF">PZN02_004249</name>
</gene>
<dbReference type="InterPro" id="IPR007310">
    <property type="entry name" value="Aerobactin_biosyn_IucA/IucC_N"/>
</dbReference>
<comment type="similarity">
    <text evidence="1">Belongs to the IucA/IucC family.</text>
</comment>
<dbReference type="Proteomes" id="UP001229355">
    <property type="component" value="Chromosome 2"/>
</dbReference>
<proteinExistence type="inferred from homology"/>
<dbReference type="InterPro" id="IPR022770">
    <property type="entry name" value="IucA/IucC-like_C"/>
</dbReference>
<evidence type="ECO:0000256" key="1">
    <source>
        <dbReference type="ARBA" id="ARBA00007832"/>
    </source>
</evidence>
<dbReference type="Gene3D" id="6.10.250.3370">
    <property type="match status" value="1"/>
</dbReference>
<dbReference type="InterPro" id="IPR037455">
    <property type="entry name" value="LucA/IucC-like"/>
</dbReference>
<reference evidence="4 5" key="1">
    <citation type="submission" date="2023-03" db="EMBL/GenBank/DDBJ databases">
        <authorList>
            <person name="Kaur S."/>
            <person name="Espinosa-Saiz D."/>
            <person name="Velazquez E."/>
            <person name="Menendez E."/>
            <person name="diCenzo G.C."/>
        </authorList>
    </citation>
    <scope>NUCLEOTIDE SEQUENCE [LARGE SCALE GENOMIC DNA]</scope>
    <source>
        <strain evidence="4 5">LMG 24692</strain>
    </source>
</reference>
<dbReference type="PANTHER" id="PTHR34384:SF5">
    <property type="entry name" value="L-2,3-DIAMINOPROPANOATE--CITRATE LIGASE"/>
    <property type="match status" value="1"/>
</dbReference>